<dbReference type="SMART" id="SM00326">
    <property type="entry name" value="SH3"/>
    <property type="match status" value="1"/>
</dbReference>
<evidence type="ECO:0000256" key="12">
    <source>
        <dbReference type="PROSITE-ProRule" id="PRU00192"/>
    </source>
</evidence>
<dbReference type="SMART" id="SM00102">
    <property type="entry name" value="ADF"/>
    <property type="match status" value="1"/>
</dbReference>
<dbReference type="FunCoup" id="H2YL57">
    <property type="interactions" value="347"/>
</dbReference>
<dbReference type="PRINTS" id="PR00452">
    <property type="entry name" value="SH3DOMAIN"/>
</dbReference>
<evidence type="ECO:0000256" key="2">
    <source>
        <dbReference type="ARBA" id="ARBA00011039"/>
    </source>
</evidence>
<dbReference type="GO" id="GO:0030425">
    <property type="term" value="C:dendrite"/>
    <property type="evidence" value="ECO:0007669"/>
    <property type="project" value="TreeGrafter"/>
</dbReference>
<dbReference type="GO" id="GO:0048812">
    <property type="term" value="P:neuron projection morphogenesis"/>
    <property type="evidence" value="ECO:0007669"/>
    <property type="project" value="TreeGrafter"/>
</dbReference>
<dbReference type="Gene3D" id="3.40.20.10">
    <property type="entry name" value="Severin"/>
    <property type="match status" value="1"/>
</dbReference>
<evidence type="ECO:0000256" key="10">
    <source>
        <dbReference type="ARBA" id="ARBA00062335"/>
    </source>
</evidence>
<evidence type="ECO:0000256" key="6">
    <source>
        <dbReference type="ARBA" id="ARBA00023203"/>
    </source>
</evidence>
<dbReference type="PANTHER" id="PTHR10829">
    <property type="entry name" value="CORTACTIN AND DREBRIN"/>
    <property type="match status" value="1"/>
</dbReference>
<dbReference type="GO" id="GO:0098974">
    <property type="term" value="P:postsynaptic actin cytoskeleton organization"/>
    <property type="evidence" value="ECO:0007669"/>
    <property type="project" value="TreeGrafter"/>
</dbReference>
<dbReference type="GO" id="GO:0030427">
    <property type="term" value="C:site of polarized growth"/>
    <property type="evidence" value="ECO:0007669"/>
    <property type="project" value="TreeGrafter"/>
</dbReference>
<dbReference type="Gene3D" id="2.30.30.40">
    <property type="entry name" value="SH3 Domains"/>
    <property type="match status" value="1"/>
</dbReference>
<sequence length="496" mass="57030">MSVNFFKHKAKLVEAYKDVLDDNSDTDWALFSYEGNQNDLKLQDTGDEGLEELEPEFNSGKIMYAFVRVKDPNTKLTKFILIVWQGEGVPATRKGACANHVKDIARFFQGSHMTIYCRNDDEITPEEIMKQVTKATSNFSFVAPKEDISVPSPVVSSSVYQPINPQREILSSRNDKFWIKMQQEEDARKAEEKQKAVNLRKQEAVEIREREKKWVEARNQMVKQRERDIAEKLRAQKLADDRSDIREKEKAAWQERELQDLRKARRSQSIESAHEAEVLTTQRANNPRAMWAQREKEASSGSRTSSISEQPETPAQQPFYQQQPEAPAQEPSYQPEPSYEPEQSYAQVEPEAQPSDDANQIYGNEPVETTADQQNNQQEPYDDQAGNHNYSFASYTYAYQYIQPSFIYPHLPIYTTKLHIPTHTNIVPRIYSEVPADEPSCSAEALYDYQAEDDTEISFDPGEVVTDIEQIDEGWWRGTAPDGSRGIFPANYVRLL</sequence>
<feature type="domain" description="SH3" evidence="14">
    <location>
        <begin position="438"/>
        <end position="496"/>
    </location>
</feature>
<dbReference type="CDD" id="cd11281">
    <property type="entry name" value="ADF_drebrin_like"/>
    <property type="match status" value="1"/>
</dbReference>
<keyword evidence="3 12" id="KW-0728">SH3 domain</keyword>
<dbReference type="SUPFAM" id="SSF55753">
    <property type="entry name" value="Actin depolymerizing proteins"/>
    <property type="match status" value="1"/>
</dbReference>
<reference evidence="16" key="2">
    <citation type="submission" date="2025-08" db="UniProtKB">
        <authorList>
            <consortium name="Ensembl"/>
        </authorList>
    </citation>
    <scope>IDENTIFICATION</scope>
</reference>
<evidence type="ECO:0000256" key="11">
    <source>
        <dbReference type="ARBA" id="ARBA00068121"/>
    </source>
</evidence>
<accession>H2YL57</accession>
<comment type="subcellular location">
    <subcellularLocation>
        <location evidence="1">Cytoplasm</location>
        <location evidence="1">Cytoskeleton</location>
    </subcellularLocation>
</comment>
<dbReference type="InterPro" id="IPR036028">
    <property type="entry name" value="SH3-like_dom_sf"/>
</dbReference>
<evidence type="ECO:0000313" key="16">
    <source>
        <dbReference type="Ensembl" id="ENSCSAVP00000006059.1"/>
    </source>
</evidence>
<dbReference type="PROSITE" id="PS50002">
    <property type="entry name" value="SH3"/>
    <property type="match status" value="1"/>
</dbReference>
<proteinExistence type="inferred from homology"/>
<evidence type="ECO:0000256" key="4">
    <source>
        <dbReference type="ARBA" id="ARBA00022490"/>
    </source>
</evidence>
<dbReference type="Ensembl" id="ENSCSAVT00000006136.1">
    <property type="protein sequence ID" value="ENSCSAVP00000006059.1"/>
    <property type="gene ID" value="ENSCSAVG00000003619.1"/>
</dbReference>
<evidence type="ECO:0000256" key="7">
    <source>
        <dbReference type="ARBA" id="ARBA00023212"/>
    </source>
</evidence>
<dbReference type="Pfam" id="PF14604">
    <property type="entry name" value="SH3_9"/>
    <property type="match status" value="1"/>
</dbReference>
<evidence type="ECO:0000259" key="14">
    <source>
        <dbReference type="PROSITE" id="PS50002"/>
    </source>
</evidence>
<dbReference type="CDD" id="cd11960">
    <property type="entry name" value="SH3_Abp1_eu"/>
    <property type="match status" value="1"/>
</dbReference>
<dbReference type="InterPro" id="IPR001452">
    <property type="entry name" value="SH3_domain"/>
</dbReference>
<evidence type="ECO:0000256" key="8">
    <source>
        <dbReference type="ARBA" id="ARBA00038052"/>
    </source>
</evidence>
<keyword evidence="4" id="KW-0963">Cytoplasm</keyword>
<dbReference type="GeneTree" id="ENSGT00940000168710"/>
<dbReference type="GO" id="GO:0030833">
    <property type="term" value="P:regulation of actin filament polymerization"/>
    <property type="evidence" value="ECO:0007669"/>
    <property type="project" value="TreeGrafter"/>
</dbReference>
<dbReference type="GO" id="GO:0014069">
    <property type="term" value="C:postsynaptic density"/>
    <property type="evidence" value="ECO:0007669"/>
    <property type="project" value="TreeGrafter"/>
</dbReference>
<organism evidence="16 17">
    <name type="scientific">Ciona savignyi</name>
    <name type="common">Pacific transparent sea squirt</name>
    <dbReference type="NCBI Taxonomy" id="51511"/>
    <lineage>
        <taxon>Eukaryota</taxon>
        <taxon>Metazoa</taxon>
        <taxon>Chordata</taxon>
        <taxon>Tunicata</taxon>
        <taxon>Ascidiacea</taxon>
        <taxon>Phlebobranchia</taxon>
        <taxon>Cionidae</taxon>
        <taxon>Ciona</taxon>
    </lineage>
</organism>
<dbReference type="GO" id="GO:0005884">
    <property type="term" value="C:actin filament"/>
    <property type="evidence" value="ECO:0007669"/>
    <property type="project" value="TreeGrafter"/>
</dbReference>
<dbReference type="PANTHER" id="PTHR10829:SF25">
    <property type="entry name" value="DREBRIN-LIKE PROTEIN"/>
    <property type="match status" value="1"/>
</dbReference>
<feature type="compositionally biased region" description="Low complexity" evidence="13">
    <location>
        <begin position="314"/>
        <end position="345"/>
    </location>
</feature>
<feature type="domain" description="ADF-H" evidence="15">
    <location>
        <begin position="1"/>
        <end position="133"/>
    </location>
</feature>
<dbReference type="AlphaFoldDB" id="H2YL57"/>
<dbReference type="PROSITE" id="PS51263">
    <property type="entry name" value="ADF_H"/>
    <property type="match status" value="1"/>
</dbReference>
<evidence type="ECO:0000256" key="9">
    <source>
        <dbReference type="ARBA" id="ARBA00058385"/>
    </source>
</evidence>
<dbReference type="InParanoid" id="H2YL57"/>
<comment type="similarity">
    <text evidence="2">Belongs to the ABP1 family.</text>
</comment>
<evidence type="ECO:0000259" key="15">
    <source>
        <dbReference type="PROSITE" id="PS51263"/>
    </source>
</evidence>
<dbReference type="FunFam" id="3.40.20.10:FF:000018">
    <property type="entry name" value="Coactosin-like 1"/>
    <property type="match status" value="1"/>
</dbReference>
<evidence type="ECO:0000256" key="3">
    <source>
        <dbReference type="ARBA" id="ARBA00022443"/>
    </source>
</evidence>
<keyword evidence="5" id="KW-0175">Coiled coil</keyword>
<evidence type="ECO:0000256" key="5">
    <source>
        <dbReference type="ARBA" id="ARBA00023054"/>
    </source>
</evidence>
<comment type="function">
    <text evidence="9">Binds to F-actin in a calcium-independent manner. Has no direct effect on actin depolymerization. Acts as a chaperone for ALOX5 (5LO), influencing both its stability and activity in leukotrienes synthesis.</text>
</comment>
<dbReference type="OMA" id="FKEPRGA"/>
<dbReference type="SUPFAM" id="SSF50044">
    <property type="entry name" value="SH3-domain"/>
    <property type="match status" value="1"/>
</dbReference>
<dbReference type="GO" id="GO:0045773">
    <property type="term" value="P:positive regulation of axon extension"/>
    <property type="evidence" value="ECO:0007669"/>
    <property type="project" value="TreeGrafter"/>
</dbReference>
<dbReference type="STRING" id="51511.ENSCSAVP00000006059"/>
<keyword evidence="6" id="KW-0009">Actin-binding</keyword>
<dbReference type="GO" id="GO:0030027">
    <property type="term" value="C:lamellipodium"/>
    <property type="evidence" value="ECO:0007669"/>
    <property type="project" value="TreeGrafter"/>
</dbReference>
<evidence type="ECO:0000256" key="13">
    <source>
        <dbReference type="SAM" id="MobiDB-lite"/>
    </source>
</evidence>
<feature type="compositionally biased region" description="Polar residues" evidence="13">
    <location>
        <begin position="299"/>
        <end position="313"/>
    </location>
</feature>
<dbReference type="GO" id="GO:0030864">
    <property type="term" value="C:cortical actin cytoskeleton"/>
    <property type="evidence" value="ECO:0007669"/>
    <property type="project" value="TreeGrafter"/>
</dbReference>
<dbReference type="eggNOG" id="KOG3655">
    <property type="taxonomic scope" value="Eukaryota"/>
</dbReference>
<evidence type="ECO:0000313" key="17">
    <source>
        <dbReference type="Proteomes" id="UP000007875"/>
    </source>
</evidence>
<name>H2YL57_CIOSA</name>
<protein>
    <recommendedName>
        <fullName evidence="11">Coactosin-like protein</fullName>
    </recommendedName>
</protein>
<reference evidence="16" key="3">
    <citation type="submission" date="2025-09" db="UniProtKB">
        <authorList>
            <consortium name="Ensembl"/>
        </authorList>
    </citation>
    <scope>IDENTIFICATION</scope>
</reference>
<evidence type="ECO:0000256" key="1">
    <source>
        <dbReference type="ARBA" id="ARBA00004245"/>
    </source>
</evidence>
<dbReference type="FunFam" id="2.30.30.40:FF:000046">
    <property type="entry name" value="Drebrin-like protein isoform B"/>
    <property type="match status" value="1"/>
</dbReference>
<reference evidence="17" key="1">
    <citation type="submission" date="2003-08" db="EMBL/GenBank/DDBJ databases">
        <authorList>
            <person name="Birren B."/>
            <person name="Nusbaum C."/>
            <person name="Abebe A."/>
            <person name="Abouelleil A."/>
            <person name="Adekoya E."/>
            <person name="Ait-zahra M."/>
            <person name="Allen N."/>
            <person name="Allen T."/>
            <person name="An P."/>
            <person name="Anderson M."/>
            <person name="Anderson S."/>
            <person name="Arachchi H."/>
            <person name="Armbruster J."/>
            <person name="Bachantsang P."/>
            <person name="Baldwin J."/>
            <person name="Barry A."/>
            <person name="Bayul T."/>
            <person name="Blitshsteyn B."/>
            <person name="Bloom T."/>
            <person name="Blye J."/>
            <person name="Boguslavskiy L."/>
            <person name="Borowsky M."/>
            <person name="Boukhgalter B."/>
            <person name="Brunache A."/>
            <person name="Butler J."/>
            <person name="Calixte N."/>
            <person name="Calvo S."/>
            <person name="Camarata J."/>
            <person name="Campo K."/>
            <person name="Chang J."/>
            <person name="Cheshatsang Y."/>
            <person name="Citroen M."/>
            <person name="Collymore A."/>
            <person name="Considine T."/>
            <person name="Cook A."/>
            <person name="Cooke P."/>
            <person name="Corum B."/>
            <person name="Cuomo C."/>
            <person name="David R."/>
            <person name="Dawoe T."/>
            <person name="Degray S."/>
            <person name="Dodge S."/>
            <person name="Dooley K."/>
            <person name="Dorje P."/>
            <person name="Dorjee K."/>
            <person name="Dorris L."/>
            <person name="Duffey N."/>
            <person name="Dupes A."/>
            <person name="Elkins T."/>
            <person name="Engels R."/>
            <person name="Erickson J."/>
            <person name="Farina A."/>
            <person name="Faro S."/>
            <person name="Ferreira P."/>
            <person name="Fischer H."/>
            <person name="Fitzgerald M."/>
            <person name="Foley K."/>
            <person name="Gage D."/>
            <person name="Galagan J."/>
            <person name="Gearin G."/>
            <person name="Gnerre S."/>
            <person name="Gnirke A."/>
            <person name="Goyette A."/>
            <person name="Graham J."/>
            <person name="Grandbois E."/>
            <person name="Gyaltsen K."/>
            <person name="Hafez N."/>
            <person name="Hagopian D."/>
            <person name="Hagos B."/>
            <person name="Hall J."/>
            <person name="Hatcher B."/>
            <person name="Heller A."/>
            <person name="Higgins H."/>
            <person name="Honan T."/>
            <person name="Horn A."/>
            <person name="Houde N."/>
            <person name="Hughes L."/>
            <person name="Hulme W."/>
            <person name="Husby E."/>
            <person name="Iliev I."/>
            <person name="Jaffe D."/>
            <person name="Jones C."/>
            <person name="Kamal M."/>
            <person name="Kamat A."/>
            <person name="Kamvysselis M."/>
            <person name="Karlsson E."/>
            <person name="Kells C."/>
            <person name="Kieu A."/>
            <person name="Kisner P."/>
            <person name="Kodira C."/>
            <person name="Kulbokas E."/>
            <person name="Labutti K."/>
            <person name="Lama D."/>
            <person name="Landers T."/>
            <person name="Leger J."/>
            <person name="Levine S."/>
            <person name="Lewis D."/>
            <person name="Lewis T."/>
            <person name="Lindblad-toh K."/>
            <person name="Liu X."/>
            <person name="Lokyitsang T."/>
            <person name="Lokyitsang Y."/>
            <person name="Lucien O."/>
            <person name="Lui A."/>
            <person name="Ma L.J."/>
            <person name="Mabbitt R."/>
            <person name="Macdonald J."/>
            <person name="Maclean C."/>
            <person name="Major J."/>
            <person name="Manning J."/>
            <person name="Marabella R."/>
            <person name="Maru K."/>
            <person name="Matthews C."/>
            <person name="Mauceli E."/>
            <person name="Mccarthy M."/>
            <person name="Mcdonough S."/>
            <person name="Mcghee T."/>
            <person name="Meldrim J."/>
            <person name="Meneus L."/>
            <person name="Mesirov J."/>
            <person name="Mihalev A."/>
            <person name="Mihova T."/>
            <person name="Mikkelsen T."/>
            <person name="Mlenga V."/>
            <person name="Moru K."/>
            <person name="Mozes J."/>
            <person name="Mulrain L."/>
            <person name="Munson G."/>
            <person name="Naylor J."/>
            <person name="Newes C."/>
            <person name="Nguyen C."/>
            <person name="Nguyen N."/>
            <person name="Nguyen T."/>
            <person name="Nicol R."/>
            <person name="Nielsen C."/>
            <person name="Nizzari M."/>
            <person name="Norbu C."/>
            <person name="Norbu N."/>
            <person name="O'donnell P."/>
            <person name="Okoawo O."/>
            <person name="O'leary S."/>
            <person name="Omotosho B."/>
            <person name="O'neill K."/>
            <person name="Osman S."/>
            <person name="Parker S."/>
            <person name="Perrin D."/>
            <person name="Phunkhang P."/>
            <person name="Piqani B."/>
            <person name="Purcell S."/>
            <person name="Rachupka T."/>
            <person name="Ramasamy U."/>
            <person name="Rameau R."/>
            <person name="Ray V."/>
            <person name="Raymond C."/>
            <person name="Retta R."/>
            <person name="Richardson S."/>
            <person name="Rise C."/>
            <person name="Rodriguez J."/>
            <person name="Rogers J."/>
            <person name="Rogov P."/>
            <person name="Rutman M."/>
            <person name="Schupbach R."/>
            <person name="Seaman C."/>
            <person name="Settipalli S."/>
            <person name="Sharpe T."/>
            <person name="Sheridan J."/>
            <person name="Sherpa N."/>
            <person name="Shi J."/>
            <person name="Smirnov S."/>
            <person name="Smith C."/>
            <person name="Sougnez C."/>
            <person name="Spencer B."/>
            <person name="Stalker J."/>
            <person name="Stange-thomann N."/>
            <person name="Stavropoulos S."/>
            <person name="Stetson K."/>
            <person name="Stone C."/>
            <person name="Stone S."/>
            <person name="Stubbs M."/>
            <person name="Talamas J."/>
            <person name="Tchuinga P."/>
            <person name="Tenzing P."/>
            <person name="Tesfaye S."/>
            <person name="Theodore J."/>
            <person name="Thoulutsang Y."/>
            <person name="Topham K."/>
            <person name="Towey S."/>
            <person name="Tsamla T."/>
            <person name="Tsomo N."/>
            <person name="Vallee D."/>
            <person name="Vassiliev H."/>
            <person name="Venkataraman V."/>
            <person name="Vinson J."/>
            <person name="Vo A."/>
            <person name="Wade C."/>
            <person name="Wang S."/>
            <person name="Wangchuk T."/>
            <person name="Wangdi T."/>
            <person name="Whittaker C."/>
            <person name="Wilkinson J."/>
            <person name="Wu Y."/>
            <person name="Wyman D."/>
            <person name="Yadav S."/>
            <person name="Yang S."/>
            <person name="Yang X."/>
            <person name="Yeager S."/>
            <person name="Yee E."/>
            <person name="Young G."/>
            <person name="Zainoun J."/>
            <person name="Zembeck L."/>
            <person name="Zimmer A."/>
            <person name="Zody M."/>
            <person name="Lander E."/>
        </authorList>
    </citation>
    <scope>NUCLEOTIDE SEQUENCE [LARGE SCALE GENOMIC DNA]</scope>
</reference>
<comment type="similarity">
    <text evidence="8">Belongs to the actin-binding proteins ADF family. Coactosin subfamily.</text>
</comment>
<dbReference type="Proteomes" id="UP000007875">
    <property type="component" value="Unassembled WGS sequence"/>
</dbReference>
<keyword evidence="17" id="KW-1185">Reference proteome</keyword>
<feature type="region of interest" description="Disordered" evidence="13">
    <location>
        <begin position="264"/>
        <end position="363"/>
    </location>
</feature>
<dbReference type="InterPro" id="IPR029006">
    <property type="entry name" value="ADF-H/Gelsolin-like_dom_sf"/>
</dbReference>
<dbReference type="GO" id="GO:0051015">
    <property type="term" value="F:actin filament binding"/>
    <property type="evidence" value="ECO:0007669"/>
    <property type="project" value="TreeGrafter"/>
</dbReference>
<dbReference type="InterPro" id="IPR002108">
    <property type="entry name" value="ADF-H"/>
</dbReference>
<comment type="subunit">
    <text evidence="10">Interacts with 5-lipoxygenase (ALOX5/5LO) in a calcium-independent manner. Binds to F-actin with a stoichiometry of 1:2.</text>
</comment>
<dbReference type="Pfam" id="PF00241">
    <property type="entry name" value="Cofilin_ADF"/>
    <property type="match status" value="1"/>
</dbReference>
<keyword evidence="7" id="KW-0206">Cytoskeleton</keyword>
<dbReference type="GO" id="GO:0045211">
    <property type="term" value="C:postsynaptic membrane"/>
    <property type="evidence" value="ECO:0007669"/>
    <property type="project" value="TreeGrafter"/>
</dbReference>
<dbReference type="InterPro" id="IPR035717">
    <property type="entry name" value="Drebrin-like_SH3"/>
</dbReference>